<feature type="transmembrane region" description="Helical" evidence="6">
    <location>
        <begin position="7"/>
        <end position="26"/>
    </location>
</feature>
<evidence type="ECO:0000256" key="2">
    <source>
        <dbReference type="ARBA" id="ARBA00022692"/>
    </source>
</evidence>
<dbReference type="EMBL" id="KV744907">
    <property type="protein sequence ID" value="OCK81826.1"/>
    <property type="molecule type" value="Genomic_DNA"/>
</dbReference>
<keyword evidence="2 6" id="KW-0812">Transmembrane</keyword>
<keyword evidence="3 6" id="KW-1133">Transmembrane helix</keyword>
<keyword evidence="4 6" id="KW-0472">Membrane</keyword>
<organism evidence="7 8">
    <name type="scientific">Lepidopterella palustris CBS 459.81</name>
    <dbReference type="NCBI Taxonomy" id="1314670"/>
    <lineage>
        <taxon>Eukaryota</taxon>
        <taxon>Fungi</taxon>
        <taxon>Dikarya</taxon>
        <taxon>Ascomycota</taxon>
        <taxon>Pezizomycotina</taxon>
        <taxon>Dothideomycetes</taxon>
        <taxon>Pleosporomycetidae</taxon>
        <taxon>Mytilinidiales</taxon>
        <taxon>Argynnaceae</taxon>
        <taxon>Lepidopterella</taxon>
    </lineage>
</organism>
<proteinExistence type="inferred from homology"/>
<comment type="similarity">
    <text evidence="5">Belongs to the anthrone oxygenase family.</text>
</comment>
<evidence type="ECO:0000256" key="6">
    <source>
        <dbReference type="SAM" id="Phobius"/>
    </source>
</evidence>
<name>A0A8E2ED26_9PEZI</name>
<dbReference type="InterPro" id="IPR013901">
    <property type="entry name" value="Anthrone_oxy"/>
</dbReference>
<evidence type="ECO:0000313" key="7">
    <source>
        <dbReference type="EMBL" id="OCK81826.1"/>
    </source>
</evidence>
<evidence type="ECO:0000256" key="4">
    <source>
        <dbReference type="ARBA" id="ARBA00023136"/>
    </source>
</evidence>
<dbReference type="Pfam" id="PF08592">
    <property type="entry name" value="Anthrone_oxy"/>
    <property type="match status" value="1"/>
</dbReference>
<keyword evidence="8" id="KW-1185">Reference proteome</keyword>
<sequence>MADYAEYLALSLGLAQIIGITFPALYTGTTFAYSSIVIPALVTYAPPKLLAKQWLQAYQFGPKFVLPLILCGTLANAMLAYFDTNPSSRIQYVVAAVTTISIMPMTLLYMEPGINGAAKCKVQQLLRDEGFEMQESTGMVRVDRHTAKEAWRKWAEKTDMKDIALMWSRINAWRWMITAVATVASASATCL</sequence>
<feature type="transmembrane region" description="Helical" evidence="6">
    <location>
        <begin position="90"/>
        <end position="109"/>
    </location>
</feature>
<evidence type="ECO:0000313" key="8">
    <source>
        <dbReference type="Proteomes" id="UP000250266"/>
    </source>
</evidence>
<dbReference type="PANTHER" id="PTHR35042:SF1">
    <property type="entry name" value="DUF1772-DOMAIN-CONTAINING PROTEIN"/>
    <property type="match status" value="1"/>
</dbReference>
<protein>
    <recommendedName>
        <fullName evidence="9">DUF1772-domain-containing protein</fullName>
    </recommendedName>
</protein>
<accession>A0A8E2ED26</accession>
<gene>
    <name evidence="7" type="ORF">K432DRAFT_350235</name>
</gene>
<dbReference type="PANTHER" id="PTHR35042">
    <property type="entry name" value="ANTHRONE OXYGENASE ENCC"/>
    <property type="match status" value="1"/>
</dbReference>
<comment type="subcellular location">
    <subcellularLocation>
        <location evidence="1">Membrane</location>
        <topology evidence="1">Multi-pass membrane protein</topology>
    </subcellularLocation>
</comment>
<dbReference type="GO" id="GO:0016020">
    <property type="term" value="C:membrane"/>
    <property type="evidence" value="ECO:0007669"/>
    <property type="project" value="UniProtKB-SubCell"/>
</dbReference>
<feature type="transmembrane region" description="Helical" evidence="6">
    <location>
        <begin position="63"/>
        <end position="84"/>
    </location>
</feature>
<evidence type="ECO:0008006" key="9">
    <source>
        <dbReference type="Google" id="ProtNLM"/>
    </source>
</evidence>
<evidence type="ECO:0000256" key="5">
    <source>
        <dbReference type="ARBA" id="ARBA00034313"/>
    </source>
</evidence>
<dbReference type="OrthoDB" id="5343383at2759"/>
<evidence type="ECO:0000256" key="3">
    <source>
        <dbReference type="ARBA" id="ARBA00022989"/>
    </source>
</evidence>
<evidence type="ECO:0000256" key="1">
    <source>
        <dbReference type="ARBA" id="ARBA00004141"/>
    </source>
</evidence>
<feature type="transmembrane region" description="Helical" evidence="6">
    <location>
        <begin position="32"/>
        <end position="51"/>
    </location>
</feature>
<dbReference type="AlphaFoldDB" id="A0A8E2ED26"/>
<reference evidence="7 8" key="1">
    <citation type="journal article" date="2016" name="Nat. Commun.">
        <title>Ectomycorrhizal ecology is imprinted in the genome of the dominant symbiotic fungus Cenococcum geophilum.</title>
        <authorList>
            <consortium name="DOE Joint Genome Institute"/>
            <person name="Peter M."/>
            <person name="Kohler A."/>
            <person name="Ohm R.A."/>
            <person name="Kuo A."/>
            <person name="Krutzmann J."/>
            <person name="Morin E."/>
            <person name="Arend M."/>
            <person name="Barry K.W."/>
            <person name="Binder M."/>
            <person name="Choi C."/>
            <person name="Clum A."/>
            <person name="Copeland A."/>
            <person name="Grisel N."/>
            <person name="Haridas S."/>
            <person name="Kipfer T."/>
            <person name="LaButti K."/>
            <person name="Lindquist E."/>
            <person name="Lipzen A."/>
            <person name="Maire R."/>
            <person name="Meier B."/>
            <person name="Mihaltcheva S."/>
            <person name="Molinier V."/>
            <person name="Murat C."/>
            <person name="Poggeler S."/>
            <person name="Quandt C.A."/>
            <person name="Sperisen C."/>
            <person name="Tritt A."/>
            <person name="Tisserant E."/>
            <person name="Crous P.W."/>
            <person name="Henrissat B."/>
            <person name="Nehls U."/>
            <person name="Egli S."/>
            <person name="Spatafora J.W."/>
            <person name="Grigoriev I.V."/>
            <person name="Martin F.M."/>
        </authorList>
    </citation>
    <scope>NUCLEOTIDE SEQUENCE [LARGE SCALE GENOMIC DNA]</scope>
    <source>
        <strain evidence="7 8">CBS 459.81</strain>
    </source>
</reference>
<dbReference type="Proteomes" id="UP000250266">
    <property type="component" value="Unassembled WGS sequence"/>
</dbReference>